<evidence type="ECO:0000313" key="2">
    <source>
        <dbReference type="EMBL" id="KAK6184630.1"/>
    </source>
</evidence>
<comment type="caution">
    <text evidence="2">The sequence shown here is derived from an EMBL/GenBank/DDBJ whole genome shotgun (WGS) entry which is preliminary data.</text>
</comment>
<accession>A0AAN8JX63</accession>
<feature type="region of interest" description="Disordered" evidence="1">
    <location>
        <begin position="130"/>
        <end position="181"/>
    </location>
</feature>
<sequence length="181" mass="21122">MSEKRQTANLSKNLLQMKFMQRSVLRIEEEKNAEERQRDIDDEHWVLDVPDLQQKEQKYRIEPSFVICENLNYGRMSFKGCNLEIEKIMAANNAEKEYEAARESERETEVNDQEMAKRYSTLIGIIAKKFTNKRGRNSQAGKEENGDGPQEAKRKVPKVFPDPPKPSTLQKVKKFLKPEDS</sequence>
<name>A0AAN8JX63_PATCE</name>
<dbReference type="PANTHER" id="PTHR13582">
    <property type="entry name" value="M-PHASE PHOSPHOPROTEIN 6"/>
    <property type="match status" value="1"/>
</dbReference>
<dbReference type="PANTHER" id="PTHR13582:SF0">
    <property type="entry name" value="M-PHASE PHOSPHOPROTEIN 6"/>
    <property type="match status" value="1"/>
</dbReference>
<dbReference type="InterPro" id="IPR019324">
    <property type="entry name" value="MPP6"/>
</dbReference>
<proteinExistence type="predicted"/>
<protein>
    <recommendedName>
        <fullName evidence="4">M-phase phosphoprotein 6</fullName>
    </recommendedName>
</protein>
<dbReference type="AlphaFoldDB" id="A0AAN8JX63"/>
<gene>
    <name evidence="2" type="ORF">SNE40_007065</name>
</gene>
<keyword evidence="3" id="KW-1185">Reference proteome</keyword>
<reference evidence="2 3" key="1">
    <citation type="submission" date="2024-01" db="EMBL/GenBank/DDBJ databases">
        <title>The genome of the rayed Mediterranean limpet Patella caerulea (Linnaeus, 1758).</title>
        <authorList>
            <person name="Anh-Thu Weber A."/>
            <person name="Halstead-Nussloch G."/>
        </authorList>
    </citation>
    <scope>NUCLEOTIDE SEQUENCE [LARGE SCALE GENOMIC DNA]</scope>
    <source>
        <strain evidence="2">AATW-2023a</strain>
        <tissue evidence="2">Whole specimen</tissue>
    </source>
</reference>
<evidence type="ECO:0008006" key="4">
    <source>
        <dbReference type="Google" id="ProtNLM"/>
    </source>
</evidence>
<dbReference type="Pfam" id="PF10175">
    <property type="entry name" value="MPP6"/>
    <property type="match status" value="1"/>
</dbReference>
<evidence type="ECO:0000256" key="1">
    <source>
        <dbReference type="SAM" id="MobiDB-lite"/>
    </source>
</evidence>
<feature type="compositionally biased region" description="Basic and acidic residues" evidence="1">
    <location>
        <begin position="141"/>
        <end position="154"/>
    </location>
</feature>
<dbReference type="GO" id="GO:0000460">
    <property type="term" value="P:maturation of 5.8S rRNA"/>
    <property type="evidence" value="ECO:0007669"/>
    <property type="project" value="TreeGrafter"/>
</dbReference>
<dbReference type="Proteomes" id="UP001347796">
    <property type="component" value="Unassembled WGS sequence"/>
</dbReference>
<organism evidence="2 3">
    <name type="scientific">Patella caerulea</name>
    <name type="common">Rayed Mediterranean limpet</name>
    <dbReference type="NCBI Taxonomy" id="87958"/>
    <lineage>
        <taxon>Eukaryota</taxon>
        <taxon>Metazoa</taxon>
        <taxon>Spiralia</taxon>
        <taxon>Lophotrochozoa</taxon>
        <taxon>Mollusca</taxon>
        <taxon>Gastropoda</taxon>
        <taxon>Patellogastropoda</taxon>
        <taxon>Patelloidea</taxon>
        <taxon>Patellidae</taxon>
        <taxon>Patella</taxon>
    </lineage>
</organism>
<evidence type="ECO:0000313" key="3">
    <source>
        <dbReference type="Proteomes" id="UP001347796"/>
    </source>
</evidence>
<dbReference type="EMBL" id="JAZGQO010000006">
    <property type="protein sequence ID" value="KAK6184630.1"/>
    <property type="molecule type" value="Genomic_DNA"/>
</dbReference>